<gene>
    <name evidence="2" type="ORF">H0A36_15595</name>
</gene>
<accession>A0A853I0D5</accession>
<reference evidence="2 3" key="1">
    <citation type="submission" date="2020-07" db="EMBL/GenBank/DDBJ databases">
        <title>Endozoicomonas sp. nov., isolated from sediment.</title>
        <authorList>
            <person name="Gu T."/>
        </authorList>
    </citation>
    <scope>NUCLEOTIDE SEQUENCE [LARGE SCALE GENOMIC DNA]</scope>
    <source>
        <strain evidence="2 3">SM1973</strain>
    </source>
</reference>
<dbReference type="EMBL" id="JACCKB010000025">
    <property type="protein sequence ID" value="NYZ67440.1"/>
    <property type="molecule type" value="Genomic_DNA"/>
</dbReference>
<organism evidence="2 3">
    <name type="scientific">Spartinivicinus marinus</name>
    <dbReference type="NCBI Taxonomy" id="2994442"/>
    <lineage>
        <taxon>Bacteria</taxon>
        <taxon>Pseudomonadati</taxon>
        <taxon>Pseudomonadota</taxon>
        <taxon>Gammaproteobacteria</taxon>
        <taxon>Oceanospirillales</taxon>
        <taxon>Zooshikellaceae</taxon>
        <taxon>Spartinivicinus</taxon>
    </lineage>
</organism>
<evidence type="ECO:0000313" key="2">
    <source>
        <dbReference type="EMBL" id="NYZ67440.1"/>
    </source>
</evidence>
<evidence type="ECO:0008006" key="4">
    <source>
        <dbReference type="Google" id="ProtNLM"/>
    </source>
</evidence>
<dbReference type="RefSeq" id="WP_180569463.1">
    <property type="nucleotide sequence ID" value="NZ_JACCKB010000025.1"/>
</dbReference>
<keyword evidence="3" id="KW-1185">Reference proteome</keyword>
<evidence type="ECO:0000256" key="1">
    <source>
        <dbReference type="SAM" id="SignalP"/>
    </source>
</evidence>
<keyword evidence="1" id="KW-0732">Signal</keyword>
<dbReference type="Proteomes" id="UP000569732">
    <property type="component" value="Unassembled WGS sequence"/>
</dbReference>
<dbReference type="PROSITE" id="PS51257">
    <property type="entry name" value="PROKAR_LIPOPROTEIN"/>
    <property type="match status" value="1"/>
</dbReference>
<name>A0A853I0D5_9GAMM</name>
<protein>
    <recommendedName>
        <fullName evidence="4">Lipoprotein</fullName>
    </recommendedName>
</protein>
<sequence>MMRLSSSLLLPVSMLSVLLITACTSNPPIKSSIKKQVSFNAVSASYDYQGTDYNKQLGAYAQRLQYAGKWQENNKSYDLFGFYKPKQKELSLTATNWAQLKQSITSDLLHKPIVQVRFHIPQNIKQPLIRAFRNQKGLLTPALKLNSANEIIPDIEKTTLLHNWFKEKQQFSMLSLKNTLKYHVRFVTSVESQCPNREQQGMTNCVMKSWVLSNNLNLGDDHSPYNLSYLNRLLNEHLPTIGYMIIPDQPLVESPAVVHMKFADHSKTLTSAAPEQRAADISPYFVASRIDFVLVDSASQQLEGKLTKNSAYCEAKLLQLEALDALKNSVKPTLKQRQQIMAYTDKVASEFCKNTLKQLIK</sequence>
<feature type="signal peptide" evidence="1">
    <location>
        <begin position="1"/>
        <end position="22"/>
    </location>
</feature>
<dbReference type="AlphaFoldDB" id="A0A853I0D5"/>
<proteinExistence type="predicted"/>
<comment type="caution">
    <text evidence="2">The sequence shown here is derived from an EMBL/GenBank/DDBJ whole genome shotgun (WGS) entry which is preliminary data.</text>
</comment>
<evidence type="ECO:0000313" key="3">
    <source>
        <dbReference type="Proteomes" id="UP000569732"/>
    </source>
</evidence>
<feature type="chain" id="PRO_5032864551" description="Lipoprotein" evidence="1">
    <location>
        <begin position="23"/>
        <end position="361"/>
    </location>
</feature>